<evidence type="ECO:0000313" key="3">
    <source>
        <dbReference type="WBParaSite" id="MhA1_Contig2895.frz3.gene3"/>
    </source>
</evidence>
<sequence length="24" mass="2710">MNYNFIYVIISAMLIFAAAIMGNE</sequence>
<dbReference type="Proteomes" id="UP000095281">
    <property type="component" value="Unplaced"/>
</dbReference>
<keyword evidence="2" id="KW-1185">Reference proteome</keyword>
<dbReference type="AlphaFoldDB" id="A0A1I8BJW7"/>
<proteinExistence type="predicted"/>
<keyword evidence="1" id="KW-1133">Transmembrane helix</keyword>
<accession>A0A1I8BJW7</accession>
<feature type="transmembrane region" description="Helical" evidence="1">
    <location>
        <begin position="6"/>
        <end position="23"/>
    </location>
</feature>
<organism evidence="2 3">
    <name type="scientific">Meloidogyne hapla</name>
    <name type="common">Root-knot nematode worm</name>
    <dbReference type="NCBI Taxonomy" id="6305"/>
    <lineage>
        <taxon>Eukaryota</taxon>
        <taxon>Metazoa</taxon>
        <taxon>Ecdysozoa</taxon>
        <taxon>Nematoda</taxon>
        <taxon>Chromadorea</taxon>
        <taxon>Rhabditida</taxon>
        <taxon>Tylenchina</taxon>
        <taxon>Tylenchomorpha</taxon>
        <taxon>Tylenchoidea</taxon>
        <taxon>Meloidogynidae</taxon>
        <taxon>Meloidogyninae</taxon>
        <taxon>Meloidogyne</taxon>
    </lineage>
</organism>
<protein>
    <submittedName>
        <fullName evidence="3">NADH dehydrogenase subunit 6</fullName>
    </submittedName>
</protein>
<keyword evidence="1" id="KW-0472">Membrane</keyword>
<evidence type="ECO:0000313" key="2">
    <source>
        <dbReference type="Proteomes" id="UP000095281"/>
    </source>
</evidence>
<evidence type="ECO:0000256" key="1">
    <source>
        <dbReference type="SAM" id="Phobius"/>
    </source>
</evidence>
<reference evidence="3" key="1">
    <citation type="submission" date="2016-11" db="UniProtKB">
        <authorList>
            <consortium name="WormBaseParasite"/>
        </authorList>
    </citation>
    <scope>IDENTIFICATION</scope>
</reference>
<keyword evidence="1" id="KW-0812">Transmembrane</keyword>
<dbReference type="WBParaSite" id="MhA1_Contig2895.frz3.gene3">
    <property type="protein sequence ID" value="MhA1_Contig2895.frz3.gene3"/>
    <property type="gene ID" value="MhA1_Contig2895.frz3.gene3"/>
</dbReference>
<name>A0A1I8BJW7_MELHA</name>